<reference evidence="2" key="1">
    <citation type="journal article" date="2019" name="Sci. Rep.">
        <title>Draft genome of Tanacetum cinerariifolium, the natural source of mosquito coil.</title>
        <authorList>
            <person name="Yamashiro T."/>
            <person name="Shiraishi A."/>
            <person name="Satake H."/>
            <person name="Nakayama K."/>
        </authorList>
    </citation>
    <scope>NUCLEOTIDE SEQUENCE</scope>
</reference>
<accession>A0A6L2JYM1</accession>
<dbReference type="Gene3D" id="3.10.10.10">
    <property type="entry name" value="HIV Type 1 Reverse Transcriptase, subunit A, domain 1"/>
    <property type="match status" value="1"/>
</dbReference>
<evidence type="ECO:0008006" key="3">
    <source>
        <dbReference type="Google" id="ProtNLM"/>
    </source>
</evidence>
<gene>
    <name evidence="2" type="ORF">Tci_013615</name>
</gene>
<name>A0A6L2JYM1_TANCI</name>
<protein>
    <recommendedName>
        <fullName evidence="3">Reverse transcriptase domain-containing protein</fullName>
    </recommendedName>
</protein>
<sequence>MFEGDEEKTAFHTEDGVYRHAHMPKGLKNSGATYQRMMDRVPTEKKGRTVEVYLEEMVIKNRSETISAVLLPKETGWRSQFIMLVALCKEWRSATLRRRKLLTLVHTARCLRKTFITYKFNVITNDPREQMLKIPWTSGWLALWEIELKTYYSFVPSEGKSKGRVAEKFLVKKEQVSKVSKKGDNEAFGTKEGTLRRVSSKPKGMEVVHRKRSQQGGLRRMV</sequence>
<dbReference type="EMBL" id="BKCJ010001463">
    <property type="protein sequence ID" value="GEU41637.1"/>
    <property type="molecule type" value="Genomic_DNA"/>
</dbReference>
<dbReference type="SUPFAM" id="SSF56672">
    <property type="entry name" value="DNA/RNA polymerases"/>
    <property type="match status" value="1"/>
</dbReference>
<dbReference type="InterPro" id="IPR053134">
    <property type="entry name" value="RNA-dir_DNA_polymerase"/>
</dbReference>
<dbReference type="Gene3D" id="3.30.70.270">
    <property type="match status" value="1"/>
</dbReference>
<organism evidence="2">
    <name type="scientific">Tanacetum cinerariifolium</name>
    <name type="common">Dalmatian daisy</name>
    <name type="synonym">Chrysanthemum cinerariifolium</name>
    <dbReference type="NCBI Taxonomy" id="118510"/>
    <lineage>
        <taxon>Eukaryota</taxon>
        <taxon>Viridiplantae</taxon>
        <taxon>Streptophyta</taxon>
        <taxon>Embryophyta</taxon>
        <taxon>Tracheophyta</taxon>
        <taxon>Spermatophyta</taxon>
        <taxon>Magnoliopsida</taxon>
        <taxon>eudicotyledons</taxon>
        <taxon>Gunneridae</taxon>
        <taxon>Pentapetalae</taxon>
        <taxon>asterids</taxon>
        <taxon>campanulids</taxon>
        <taxon>Asterales</taxon>
        <taxon>Asteraceae</taxon>
        <taxon>Asteroideae</taxon>
        <taxon>Anthemideae</taxon>
        <taxon>Anthemidinae</taxon>
        <taxon>Tanacetum</taxon>
    </lineage>
</organism>
<comment type="caution">
    <text evidence="2">The sequence shown here is derived from an EMBL/GenBank/DDBJ whole genome shotgun (WGS) entry which is preliminary data.</text>
</comment>
<dbReference type="InterPro" id="IPR043502">
    <property type="entry name" value="DNA/RNA_pol_sf"/>
</dbReference>
<dbReference type="AlphaFoldDB" id="A0A6L2JYM1"/>
<dbReference type="PANTHER" id="PTHR24559:SF444">
    <property type="entry name" value="REVERSE TRANSCRIPTASE DOMAIN-CONTAINING PROTEIN"/>
    <property type="match status" value="1"/>
</dbReference>
<dbReference type="InterPro" id="IPR043128">
    <property type="entry name" value="Rev_trsase/Diguanyl_cyclase"/>
</dbReference>
<evidence type="ECO:0000256" key="1">
    <source>
        <dbReference type="SAM" id="MobiDB-lite"/>
    </source>
</evidence>
<evidence type="ECO:0000313" key="2">
    <source>
        <dbReference type="EMBL" id="GEU41637.1"/>
    </source>
</evidence>
<dbReference type="PANTHER" id="PTHR24559">
    <property type="entry name" value="TRANSPOSON TY3-I GAG-POL POLYPROTEIN"/>
    <property type="match status" value="1"/>
</dbReference>
<proteinExistence type="predicted"/>
<feature type="region of interest" description="Disordered" evidence="1">
    <location>
        <begin position="199"/>
        <end position="222"/>
    </location>
</feature>